<dbReference type="GO" id="GO:0003700">
    <property type="term" value="F:DNA-binding transcription factor activity"/>
    <property type="evidence" value="ECO:0007669"/>
    <property type="project" value="InterPro"/>
</dbReference>
<dbReference type="InterPro" id="IPR009057">
    <property type="entry name" value="Homeodomain-like_sf"/>
</dbReference>
<dbReference type="SUPFAM" id="SSF46689">
    <property type="entry name" value="Homeodomain-like"/>
    <property type="match status" value="2"/>
</dbReference>
<name>A0A3N4MSW4_9BACT</name>
<dbReference type="InterPro" id="IPR018060">
    <property type="entry name" value="HTH_AraC"/>
</dbReference>
<dbReference type="AlphaFoldDB" id="A0A3N4MSW4"/>
<dbReference type="EMBL" id="RMBX01000002">
    <property type="protein sequence ID" value="RPD42619.1"/>
    <property type="molecule type" value="Genomic_DNA"/>
</dbReference>
<evidence type="ECO:0000256" key="3">
    <source>
        <dbReference type="ARBA" id="ARBA00023163"/>
    </source>
</evidence>
<dbReference type="InterPro" id="IPR018062">
    <property type="entry name" value="HTH_AraC-typ_CS"/>
</dbReference>
<dbReference type="PANTHER" id="PTHR43280">
    <property type="entry name" value="ARAC-FAMILY TRANSCRIPTIONAL REGULATOR"/>
    <property type="match status" value="1"/>
</dbReference>
<dbReference type="Proteomes" id="UP000279089">
    <property type="component" value="Unassembled WGS sequence"/>
</dbReference>
<organism evidence="5 6">
    <name type="scientific">Chitinophaga barathri</name>
    <dbReference type="NCBI Taxonomy" id="1647451"/>
    <lineage>
        <taxon>Bacteria</taxon>
        <taxon>Pseudomonadati</taxon>
        <taxon>Bacteroidota</taxon>
        <taxon>Chitinophagia</taxon>
        <taxon>Chitinophagales</taxon>
        <taxon>Chitinophagaceae</taxon>
        <taxon>Chitinophaga</taxon>
    </lineage>
</organism>
<dbReference type="PROSITE" id="PS00041">
    <property type="entry name" value="HTH_ARAC_FAMILY_1"/>
    <property type="match status" value="1"/>
</dbReference>
<dbReference type="OrthoDB" id="799767at2"/>
<dbReference type="InterPro" id="IPR020449">
    <property type="entry name" value="Tscrpt_reg_AraC-type_HTH"/>
</dbReference>
<dbReference type="PRINTS" id="PR00032">
    <property type="entry name" value="HTHARAC"/>
</dbReference>
<evidence type="ECO:0000313" key="5">
    <source>
        <dbReference type="EMBL" id="RPD42619.1"/>
    </source>
</evidence>
<dbReference type="Pfam" id="PF12833">
    <property type="entry name" value="HTH_18"/>
    <property type="match status" value="1"/>
</dbReference>
<protein>
    <submittedName>
        <fullName evidence="5">AraC family transcriptional regulator</fullName>
    </submittedName>
</protein>
<dbReference type="SMART" id="SM00342">
    <property type="entry name" value="HTH_ARAC"/>
    <property type="match status" value="1"/>
</dbReference>
<proteinExistence type="predicted"/>
<evidence type="ECO:0000259" key="4">
    <source>
        <dbReference type="PROSITE" id="PS01124"/>
    </source>
</evidence>
<evidence type="ECO:0000313" key="6">
    <source>
        <dbReference type="Proteomes" id="UP000279089"/>
    </source>
</evidence>
<keyword evidence="3" id="KW-0804">Transcription</keyword>
<dbReference type="PROSITE" id="PS01124">
    <property type="entry name" value="HTH_ARAC_FAMILY_2"/>
    <property type="match status" value="1"/>
</dbReference>
<feature type="domain" description="HTH araC/xylS-type" evidence="4">
    <location>
        <begin position="217"/>
        <end position="315"/>
    </location>
</feature>
<keyword evidence="1" id="KW-0805">Transcription regulation</keyword>
<comment type="caution">
    <text evidence="5">The sequence shown here is derived from an EMBL/GenBank/DDBJ whole genome shotgun (WGS) entry which is preliminary data.</text>
</comment>
<sequence length="317" mass="36552">MPLNQTEGILLGPAFQFGKTIPSNQPGSLVQDACVSYCQHSSGQIFAQHFSDQYTSGWLYHFETEAAFTIPLHLQQTSVVMIYNLEGEAMLQTRQHSPLPLPGSHYTLLSLQPDQHSLRLQPGHNRILLLQLGPSIFSQLDETCISNPYEAPRPGPLHTNSLQQLAELEQTQLSGEIWRLKRQVLLLNLLFKTLDEMGAAYRKEDTSIYHRDYLTYKKVKDYISENIDKKLSIQILANRFGIQPTQLRRGYKKIFHHHLADYIRELRLERARKLLEKTELPVHEIAWEVGYESAAGFSRVFSNYYKLSPKDFRREAV</sequence>
<dbReference type="RefSeq" id="WP_120515234.1">
    <property type="nucleotide sequence ID" value="NZ_QXZY01000003.1"/>
</dbReference>
<gene>
    <name evidence="5" type="ORF">EG028_05480</name>
</gene>
<dbReference type="GO" id="GO:0043565">
    <property type="term" value="F:sequence-specific DNA binding"/>
    <property type="evidence" value="ECO:0007669"/>
    <property type="project" value="InterPro"/>
</dbReference>
<evidence type="ECO:0000256" key="1">
    <source>
        <dbReference type="ARBA" id="ARBA00023015"/>
    </source>
</evidence>
<reference evidence="6" key="1">
    <citation type="submission" date="2018-11" db="EMBL/GenBank/DDBJ databases">
        <title>Chitinophaga lutea sp.nov., isolate from arsenic contaminated soil.</title>
        <authorList>
            <person name="Zong Y."/>
        </authorList>
    </citation>
    <scope>NUCLEOTIDE SEQUENCE [LARGE SCALE GENOMIC DNA]</scope>
    <source>
        <strain evidence="6">YLT18</strain>
    </source>
</reference>
<evidence type="ECO:0000256" key="2">
    <source>
        <dbReference type="ARBA" id="ARBA00023125"/>
    </source>
</evidence>
<keyword evidence="6" id="KW-1185">Reference proteome</keyword>
<keyword evidence="2" id="KW-0238">DNA-binding</keyword>
<accession>A0A3N4MSW4</accession>
<dbReference type="Gene3D" id="1.10.10.60">
    <property type="entry name" value="Homeodomain-like"/>
    <property type="match status" value="2"/>
</dbReference>
<dbReference type="PANTHER" id="PTHR43280:SF2">
    <property type="entry name" value="HTH-TYPE TRANSCRIPTIONAL REGULATOR EXSA"/>
    <property type="match status" value="1"/>
</dbReference>